<accession>A0A941EKG6</accession>
<comment type="caution">
    <text evidence="1">The sequence shown here is derived from an EMBL/GenBank/DDBJ whole genome shotgun (WGS) entry which is preliminary data.</text>
</comment>
<name>A0A941EKG6_9ACTN</name>
<reference evidence="1" key="1">
    <citation type="submission" date="2021-04" db="EMBL/GenBank/DDBJ databases">
        <title>Genome based classification of Actinospica acidithermotolerans sp. nov., an actinobacterium isolated from an Indonesian hot spring.</title>
        <authorList>
            <person name="Kusuma A.B."/>
            <person name="Putra K.E."/>
            <person name="Nafisah S."/>
            <person name="Loh J."/>
            <person name="Nouioui I."/>
            <person name="Goodfellow M."/>
        </authorList>
    </citation>
    <scope>NUCLEOTIDE SEQUENCE</scope>
    <source>
        <strain evidence="1">MGRD01-02</strain>
    </source>
</reference>
<evidence type="ECO:0000313" key="1">
    <source>
        <dbReference type="EMBL" id="MBR7829249.1"/>
    </source>
</evidence>
<gene>
    <name evidence="1" type="ORF">KDK95_23275</name>
</gene>
<dbReference type="AlphaFoldDB" id="A0A941EKG6"/>
<keyword evidence="2" id="KW-1185">Reference proteome</keyword>
<sequence length="109" mass="12937">MEEVELEFNKAMRRIYAEAKAELGYNASRFLQMVERDGGLTTARRLLWSADPSDGFTVLWEKSRLDLSVEAHVLLPQFEPLFTDEDRERARERLEQYEWTARRKRREAG</sequence>
<dbReference type="Proteomes" id="UP000676325">
    <property type="component" value="Unassembled WGS sequence"/>
</dbReference>
<protein>
    <submittedName>
        <fullName evidence="1">Uncharacterized protein</fullName>
    </submittedName>
</protein>
<dbReference type="RefSeq" id="WP_212520384.1">
    <property type="nucleotide sequence ID" value="NZ_JAGSOH010000079.1"/>
</dbReference>
<evidence type="ECO:0000313" key="2">
    <source>
        <dbReference type="Proteomes" id="UP000676325"/>
    </source>
</evidence>
<organism evidence="1 2">
    <name type="scientific">Actinospica acidithermotolerans</name>
    <dbReference type="NCBI Taxonomy" id="2828514"/>
    <lineage>
        <taxon>Bacteria</taxon>
        <taxon>Bacillati</taxon>
        <taxon>Actinomycetota</taxon>
        <taxon>Actinomycetes</taxon>
        <taxon>Catenulisporales</taxon>
        <taxon>Actinospicaceae</taxon>
        <taxon>Actinospica</taxon>
    </lineage>
</organism>
<proteinExistence type="predicted"/>
<dbReference type="EMBL" id="JAGSOH010000079">
    <property type="protein sequence ID" value="MBR7829249.1"/>
    <property type="molecule type" value="Genomic_DNA"/>
</dbReference>